<reference evidence="2 3" key="1">
    <citation type="journal article" date="2014" name="Nature">
        <title>The genome of the recently domesticated crop plant sugar beet (Beta vulgaris).</title>
        <authorList>
            <person name="Dohm J.C."/>
            <person name="Minoche A.E."/>
            <person name="Holtgrawe D."/>
            <person name="Capella-Gutierrez S."/>
            <person name="Zakrzewski F."/>
            <person name="Tafer H."/>
            <person name="Rupp O."/>
            <person name="Sorensen T.R."/>
            <person name="Stracke R."/>
            <person name="Reinhardt R."/>
            <person name="Goesmann A."/>
            <person name="Kraft T."/>
            <person name="Schulz B."/>
            <person name="Stadler P.F."/>
            <person name="Schmidt T."/>
            <person name="Gabaldon T."/>
            <person name="Lehrach H."/>
            <person name="Weisshaar B."/>
            <person name="Himmelbauer H."/>
        </authorList>
    </citation>
    <scope>NUCLEOTIDE SEQUENCE [LARGE SCALE GENOMIC DNA]</scope>
    <source>
        <tissue evidence="2">Taproot</tissue>
    </source>
</reference>
<organism evidence="2 3">
    <name type="scientific">Beta vulgaris subsp. vulgaris</name>
    <name type="common">Beet</name>
    <dbReference type="NCBI Taxonomy" id="3555"/>
    <lineage>
        <taxon>Eukaryota</taxon>
        <taxon>Viridiplantae</taxon>
        <taxon>Streptophyta</taxon>
        <taxon>Embryophyta</taxon>
        <taxon>Tracheophyta</taxon>
        <taxon>Spermatophyta</taxon>
        <taxon>Magnoliopsida</taxon>
        <taxon>eudicotyledons</taxon>
        <taxon>Gunneridae</taxon>
        <taxon>Pentapetalae</taxon>
        <taxon>Caryophyllales</taxon>
        <taxon>Chenopodiaceae</taxon>
        <taxon>Betoideae</taxon>
        <taxon>Beta</taxon>
    </lineage>
</organism>
<feature type="region of interest" description="Disordered" evidence="1">
    <location>
        <begin position="1"/>
        <end position="35"/>
    </location>
</feature>
<accession>A0A0J8BBB1</accession>
<dbReference type="EMBL" id="KQ090335">
    <property type="protein sequence ID" value="KMS97298.1"/>
    <property type="molecule type" value="Genomic_DNA"/>
</dbReference>
<evidence type="ECO:0000313" key="2">
    <source>
        <dbReference type="EMBL" id="KMS97298.1"/>
    </source>
</evidence>
<keyword evidence="3" id="KW-1185">Reference proteome</keyword>
<gene>
    <name evidence="2" type="ORF">BVRB_6g156390</name>
</gene>
<protein>
    <submittedName>
        <fullName evidence="2">Uncharacterized protein</fullName>
    </submittedName>
</protein>
<dbReference type="Gramene" id="KMS97298">
    <property type="protein sequence ID" value="KMS97298"/>
    <property type="gene ID" value="BVRB_6g156390"/>
</dbReference>
<dbReference type="Proteomes" id="UP000035740">
    <property type="component" value="Unassembled WGS sequence"/>
</dbReference>
<dbReference type="AlphaFoldDB" id="A0A0J8BBB1"/>
<sequence>MKPKTKRGLHIYTAGRVTADDEGRTEPRETRRGGH</sequence>
<proteinExistence type="predicted"/>
<name>A0A0J8BBB1_BETVV</name>
<feature type="compositionally biased region" description="Basic and acidic residues" evidence="1">
    <location>
        <begin position="18"/>
        <end position="35"/>
    </location>
</feature>
<evidence type="ECO:0000313" key="3">
    <source>
        <dbReference type="Proteomes" id="UP000035740"/>
    </source>
</evidence>
<evidence type="ECO:0000256" key="1">
    <source>
        <dbReference type="SAM" id="MobiDB-lite"/>
    </source>
</evidence>